<dbReference type="EMBL" id="AZMM01004034">
    <property type="protein sequence ID" value="ETJ42008.1"/>
    <property type="molecule type" value="Genomic_DNA"/>
</dbReference>
<proteinExistence type="predicted"/>
<gene>
    <name evidence="1" type="ORF">Q604_UNBC04034G0001</name>
</gene>
<comment type="caution">
    <text evidence="1">The sequence shown here is derived from an EMBL/GenBank/DDBJ whole genome shotgun (WGS) entry which is preliminary data.</text>
</comment>
<protein>
    <submittedName>
        <fullName evidence="1">Uncharacterized protein</fullName>
    </submittedName>
</protein>
<reference evidence="1" key="1">
    <citation type="submission" date="2013-12" db="EMBL/GenBank/DDBJ databases">
        <title>A Varibaculum cambriense genome reconstructed from a premature infant gut community with otherwise low bacterial novelty that shifts toward anaerobic metabolism during the third week of life.</title>
        <authorList>
            <person name="Brown C.T."/>
            <person name="Sharon I."/>
            <person name="Thomas B.C."/>
            <person name="Castelle C.J."/>
            <person name="Morowitz M.J."/>
            <person name="Banfield J.F."/>
        </authorList>
    </citation>
    <scope>NUCLEOTIDE SEQUENCE</scope>
</reference>
<feature type="non-terminal residue" evidence="1">
    <location>
        <position position="1"/>
    </location>
</feature>
<evidence type="ECO:0000313" key="1">
    <source>
        <dbReference type="EMBL" id="ETJ42008.1"/>
    </source>
</evidence>
<accession>W1YHI1</accession>
<organism evidence="1">
    <name type="scientific">human gut metagenome</name>
    <dbReference type="NCBI Taxonomy" id="408170"/>
    <lineage>
        <taxon>unclassified sequences</taxon>
        <taxon>metagenomes</taxon>
        <taxon>organismal metagenomes</taxon>
    </lineage>
</organism>
<sequence length="21" mass="2622">KPVKMDKRILNNFENLEWISF</sequence>
<name>W1YHI1_9ZZZZ</name>
<dbReference type="AlphaFoldDB" id="W1YHI1"/>